<keyword evidence="1" id="KW-0472">Membrane</keyword>
<feature type="transmembrane region" description="Helical" evidence="1">
    <location>
        <begin position="53"/>
        <end position="76"/>
    </location>
</feature>
<name>A0AAE0KJM9_9PEZI</name>
<proteinExistence type="predicted"/>
<feature type="transmembrane region" description="Helical" evidence="1">
    <location>
        <begin position="112"/>
        <end position="135"/>
    </location>
</feature>
<evidence type="ECO:0000256" key="1">
    <source>
        <dbReference type="SAM" id="Phobius"/>
    </source>
</evidence>
<feature type="transmembrane region" description="Helical" evidence="1">
    <location>
        <begin position="501"/>
        <end position="523"/>
    </location>
</feature>
<dbReference type="EMBL" id="JAULSW010000006">
    <property type="protein sequence ID" value="KAK3377470.1"/>
    <property type="molecule type" value="Genomic_DNA"/>
</dbReference>
<keyword evidence="3" id="KW-1185">Reference proteome</keyword>
<reference evidence="2" key="1">
    <citation type="journal article" date="2023" name="Mol. Phylogenet. Evol.">
        <title>Genome-scale phylogeny and comparative genomics of the fungal order Sordariales.</title>
        <authorList>
            <person name="Hensen N."/>
            <person name="Bonometti L."/>
            <person name="Westerberg I."/>
            <person name="Brannstrom I.O."/>
            <person name="Guillou S."/>
            <person name="Cros-Aarteil S."/>
            <person name="Calhoun S."/>
            <person name="Haridas S."/>
            <person name="Kuo A."/>
            <person name="Mondo S."/>
            <person name="Pangilinan J."/>
            <person name="Riley R."/>
            <person name="LaButti K."/>
            <person name="Andreopoulos B."/>
            <person name="Lipzen A."/>
            <person name="Chen C."/>
            <person name="Yan M."/>
            <person name="Daum C."/>
            <person name="Ng V."/>
            <person name="Clum A."/>
            <person name="Steindorff A."/>
            <person name="Ohm R.A."/>
            <person name="Martin F."/>
            <person name="Silar P."/>
            <person name="Natvig D.O."/>
            <person name="Lalanne C."/>
            <person name="Gautier V."/>
            <person name="Ament-Velasquez S.L."/>
            <person name="Kruys A."/>
            <person name="Hutchinson M.I."/>
            <person name="Powell A.J."/>
            <person name="Barry K."/>
            <person name="Miller A.N."/>
            <person name="Grigoriev I.V."/>
            <person name="Debuchy R."/>
            <person name="Gladieux P."/>
            <person name="Hiltunen Thoren M."/>
            <person name="Johannesson H."/>
        </authorList>
    </citation>
    <scope>NUCLEOTIDE SEQUENCE</scope>
    <source>
        <strain evidence="2">CBS 232.78</strain>
    </source>
</reference>
<sequence>MPRNYHHFKTPLLTTLFFTLGSGMSIAHCVLYSKLDNTAVGSPAEQENNLRQLVRLGTAFAFLSQICLAASVWQTYTQWIWRSVRKTPMTIQDLNDIFNADLSVLSFLNLNIWSNFTVGSLIALFGWSLLLPSFFTPGTLVVNPSTQTRQVDQLVPYLSIGNSTEGHYYSYSPSNRGDTYGSKEIPTRIFSGPRTILTRLSTATSSKGEILSLKRPYNHSSYSQTFFGPAIQCLKASSLVESQIDAALADKMSKPVGNAIENINAYYGFVPSFDSNGTLIPLAEARYQSPAIASNELWQVFQRYIDTTTNSTCDYKPYYQVCSLWNATYNINLEWDSSSQSITGTRDLLHRVEYPNDPKQDEVSNMAQHAYSAFFWVLANQAIGSFGWFNETVSPNKTVSIMMIASPIQHNSLLGTSDLDVFFDFNEAKEACQTPYMNLTAQRQQDKDLARSRRLNELIEEMGFNMTVSLMHNDLLTGNNTRLVTVVEDINRYGTNRAGLFIPYALACALTLLTVFLGIATNIEYGVLPDKKFQDILAAADDSFAIKLARSDDPFSRKMSIGLDPNAAYPSLRVWGGSTEWLGKTLGTSKKKTPAVLGVI</sequence>
<keyword evidence="1" id="KW-0812">Transmembrane</keyword>
<evidence type="ECO:0000313" key="3">
    <source>
        <dbReference type="Proteomes" id="UP001285441"/>
    </source>
</evidence>
<dbReference type="AlphaFoldDB" id="A0AAE0KJM9"/>
<organism evidence="2 3">
    <name type="scientific">Podospora didyma</name>
    <dbReference type="NCBI Taxonomy" id="330526"/>
    <lineage>
        <taxon>Eukaryota</taxon>
        <taxon>Fungi</taxon>
        <taxon>Dikarya</taxon>
        <taxon>Ascomycota</taxon>
        <taxon>Pezizomycotina</taxon>
        <taxon>Sordariomycetes</taxon>
        <taxon>Sordariomycetidae</taxon>
        <taxon>Sordariales</taxon>
        <taxon>Podosporaceae</taxon>
        <taxon>Podospora</taxon>
    </lineage>
</organism>
<comment type="caution">
    <text evidence="2">The sequence shown here is derived from an EMBL/GenBank/DDBJ whole genome shotgun (WGS) entry which is preliminary data.</text>
</comment>
<dbReference type="PANTHER" id="PTHR35041">
    <property type="entry name" value="MEDIATOR OF RNA POLYMERASE II TRANSCRIPTION SUBUNIT 1"/>
    <property type="match status" value="1"/>
</dbReference>
<keyword evidence="1" id="KW-1133">Transmembrane helix</keyword>
<gene>
    <name evidence="2" type="ORF">B0H63DRAFT_398759</name>
</gene>
<accession>A0AAE0KJM9</accession>
<reference evidence="2" key="2">
    <citation type="submission" date="2023-06" db="EMBL/GenBank/DDBJ databases">
        <authorList>
            <consortium name="Lawrence Berkeley National Laboratory"/>
            <person name="Haridas S."/>
            <person name="Hensen N."/>
            <person name="Bonometti L."/>
            <person name="Westerberg I."/>
            <person name="Brannstrom I.O."/>
            <person name="Guillou S."/>
            <person name="Cros-Aarteil S."/>
            <person name="Calhoun S."/>
            <person name="Kuo A."/>
            <person name="Mondo S."/>
            <person name="Pangilinan J."/>
            <person name="Riley R."/>
            <person name="LaButti K."/>
            <person name="Andreopoulos B."/>
            <person name="Lipzen A."/>
            <person name="Chen C."/>
            <person name="Yanf M."/>
            <person name="Daum C."/>
            <person name="Ng V."/>
            <person name="Clum A."/>
            <person name="Steindorff A."/>
            <person name="Ohm R."/>
            <person name="Martin F."/>
            <person name="Silar P."/>
            <person name="Natvig D."/>
            <person name="Lalanne C."/>
            <person name="Gautier V."/>
            <person name="Ament-velasquez S.L."/>
            <person name="Kruys A."/>
            <person name="Hutchinson M.I."/>
            <person name="Powell A.J."/>
            <person name="Barry K."/>
            <person name="Miller A.N."/>
            <person name="Grigoriev I.V."/>
            <person name="Debuchy R."/>
            <person name="Gladieux P."/>
            <person name="Thoren M.H."/>
            <person name="Johannesson H."/>
        </authorList>
    </citation>
    <scope>NUCLEOTIDE SEQUENCE</scope>
    <source>
        <strain evidence="2">CBS 232.78</strain>
    </source>
</reference>
<protein>
    <submittedName>
        <fullName evidence="2">Uncharacterized protein</fullName>
    </submittedName>
</protein>
<dbReference type="PANTHER" id="PTHR35041:SF3">
    <property type="entry name" value="FORMYLMETHIONINE DEFORMYLASE-LIKE PROTEIN"/>
    <property type="match status" value="1"/>
</dbReference>
<evidence type="ECO:0000313" key="2">
    <source>
        <dbReference type="EMBL" id="KAK3377470.1"/>
    </source>
</evidence>
<dbReference type="Proteomes" id="UP001285441">
    <property type="component" value="Unassembled WGS sequence"/>
</dbReference>